<dbReference type="Gene3D" id="3.40.50.10810">
    <property type="entry name" value="Tandem AAA-ATPase domain"/>
    <property type="match status" value="1"/>
</dbReference>
<protein>
    <recommendedName>
        <fullName evidence="7">Helicase ATP-binding domain-containing protein</fullName>
    </recommendedName>
</protein>
<dbReference type="InParanoid" id="E3K9U3"/>
<dbReference type="InterPro" id="IPR014001">
    <property type="entry name" value="Helicase_ATP-bd"/>
</dbReference>
<dbReference type="SUPFAM" id="SSF52540">
    <property type="entry name" value="P-loop containing nucleoside triphosphate hydrolases"/>
    <property type="match status" value="1"/>
</dbReference>
<dbReference type="eggNOG" id="KOG0387">
    <property type="taxonomic scope" value="Eukaryota"/>
</dbReference>
<feature type="domain" description="Helicase ATP-binding" evidence="7">
    <location>
        <begin position="507"/>
        <end position="686"/>
    </location>
</feature>
<keyword evidence="5" id="KW-0539">Nucleus</keyword>
<evidence type="ECO:0000256" key="5">
    <source>
        <dbReference type="ARBA" id="ARBA00023242"/>
    </source>
</evidence>
<accession>E3K9U3</accession>
<dbReference type="OrthoDB" id="2500640at2759"/>
<dbReference type="GeneID" id="10536555"/>
<dbReference type="PROSITE" id="PS51192">
    <property type="entry name" value="HELICASE_ATP_BIND_1"/>
    <property type="match status" value="1"/>
</dbReference>
<organism evidence="8 9">
    <name type="scientific">Puccinia graminis f. sp. tritici (strain CRL 75-36-700-3 / race SCCL)</name>
    <name type="common">Black stem rust fungus</name>
    <dbReference type="NCBI Taxonomy" id="418459"/>
    <lineage>
        <taxon>Eukaryota</taxon>
        <taxon>Fungi</taxon>
        <taxon>Dikarya</taxon>
        <taxon>Basidiomycota</taxon>
        <taxon>Pucciniomycotina</taxon>
        <taxon>Pucciniomycetes</taxon>
        <taxon>Pucciniales</taxon>
        <taxon>Pucciniaceae</taxon>
        <taxon>Puccinia</taxon>
    </lineage>
</organism>
<feature type="compositionally biased region" description="Polar residues" evidence="6">
    <location>
        <begin position="201"/>
        <end position="232"/>
    </location>
</feature>
<evidence type="ECO:0000256" key="2">
    <source>
        <dbReference type="ARBA" id="ARBA00022741"/>
    </source>
</evidence>
<evidence type="ECO:0000256" key="4">
    <source>
        <dbReference type="ARBA" id="ARBA00022840"/>
    </source>
</evidence>
<evidence type="ECO:0000256" key="3">
    <source>
        <dbReference type="ARBA" id="ARBA00022801"/>
    </source>
</evidence>
<dbReference type="SMART" id="SM00487">
    <property type="entry name" value="DEXDc"/>
    <property type="match status" value="1"/>
</dbReference>
<sequence length="722" mass="80207">MPHSTSSPNSQNRLPSKSSERPRGGRIKSRPVGSDSDTGSDGMRDFVAKLGMAEDIEVERQFREANKGKAKQKSFQPTRRTIDEDDEVEKPDQEALKARKWRPMNGRPPEHMTASVAAQQKKYNPLIKMLGIKIKIIRSDDEDDSSSTGHDNILSRSTSFGSRSRPGSDKKTASSIRERLSPDLQALESQDVSRARDELSTTESDTPNLKKTNQASCVSSQPQELQVRQEASTTEDEDEPPKAPLAREPKEGKDTERNARSSSGTPPPQESEVVHELSTTASEDEPPKAPPPMESEGKIDTKTDTLPPQESRFVHELSTTETEDEPPKELPPAESQRKTNPQGNTSLPQESEPAHQLSTTESEDEPPKKPHVNDSEAHRLPEANKNNRTKSDSRSSTNAPSVDPTTQADENPSEQSISSIRPDSDSIPSNVPDKRPPGDLLPTTSPNHHTHKVTYPRIQVEARPNLEISCEAQDAIGPLPLSKTVQLTASINKFLKPYQRDGVKFFFEHFQQKNGVILGDDMGLGKTIQVIAFLSAIMGLQGTPDEKNRRKNAINKLSSNRSYKPSELGPTCLVICPNSVIDNWAREIKTWGYFEARAETIARFNAGAFDILICGFTYARDHIDEIYDLDFTVVVVDEVQHLKNARSAVTRAFHKFKTKIRFGLTGTAMQNELSELHSLFDWVRPGALGTLRMWEAFVSNPLLQARKSNASVYEMQLGADQV</sequence>
<comment type="subcellular location">
    <subcellularLocation>
        <location evidence="1">Nucleus</location>
    </subcellularLocation>
</comment>
<keyword evidence="2" id="KW-0547">Nucleotide-binding</keyword>
<dbReference type="GO" id="GO:0005634">
    <property type="term" value="C:nucleus"/>
    <property type="evidence" value="ECO:0007669"/>
    <property type="project" value="UniProtKB-SubCell"/>
</dbReference>
<keyword evidence="3" id="KW-0378">Hydrolase</keyword>
<dbReference type="PANTHER" id="PTHR45629">
    <property type="entry name" value="SNF2/RAD54 FAMILY MEMBER"/>
    <property type="match status" value="1"/>
</dbReference>
<feature type="region of interest" description="Disordered" evidence="6">
    <location>
        <begin position="63"/>
        <end position="111"/>
    </location>
</feature>
<reference evidence="9" key="2">
    <citation type="journal article" date="2011" name="Proc. Natl. Acad. Sci. U.S.A.">
        <title>Obligate biotrophy features unraveled by the genomic analysis of rust fungi.</title>
        <authorList>
            <person name="Duplessis S."/>
            <person name="Cuomo C.A."/>
            <person name="Lin Y.-C."/>
            <person name="Aerts A."/>
            <person name="Tisserant E."/>
            <person name="Veneault-Fourrey C."/>
            <person name="Joly D.L."/>
            <person name="Hacquard S."/>
            <person name="Amselem J."/>
            <person name="Cantarel B.L."/>
            <person name="Chiu R."/>
            <person name="Coutinho P.M."/>
            <person name="Feau N."/>
            <person name="Field M."/>
            <person name="Frey P."/>
            <person name="Gelhaye E."/>
            <person name="Goldberg J."/>
            <person name="Grabherr M.G."/>
            <person name="Kodira C.D."/>
            <person name="Kohler A."/>
            <person name="Kuees U."/>
            <person name="Lindquist E.A."/>
            <person name="Lucas S.M."/>
            <person name="Mago R."/>
            <person name="Mauceli E."/>
            <person name="Morin E."/>
            <person name="Murat C."/>
            <person name="Pangilinan J.L."/>
            <person name="Park R."/>
            <person name="Pearson M."/>
            <person name="Quesneville H."/>
            <person name="Rouhier N."/>
            <person name="Sakthikumar S."/>
            <person name="Salamov A.A."/>
            <person name="Schmutz J."/>
            <person name="Selles B."/>
            <person name="Shapiro H."/>
            <person name="Tanguay P."/>
            <person name="Tuskan G.A."/>
            <person name="Henrissat B."/>
            <person name="Van de Peer Y."/>
            <person name="Rouze P."/>
            <person name="Ellis J.G."/>
            <person name="Dodds P.N."/>
            <person name="Schein J.E."/>
            <person name="Zhong S."/>
            <person name="Hamelin R.C."/>
            <person name="Grigoriev I.V."/>
            <person name="Szabo L.J."/>
            <person name="Martin F."/>
        </authorList>
    </citation>
    <scope>NUCLEOTIDE SEQUENCE [LARGE SCALE GENOMIC DNA]</scope>
    <source>
        <strain evidence="9">CRL 75-36-700-3 / race SCCL</strain>
    </source>
</reference>
<keyword evidence="4" id="KW-0067">ATP-binding</keyword>
<dbReference type="HOGENOM" id="CLU_383164_0_0_1"/>
<dbReference type="PANTHER" id="PTHR45629:SF7">
    <property type="entry name" value="DNA EXCISION REPAIR PROTEIN ERCC-6-RELATED"/>
    <property type="match status" value="1"/>
</dbReference>
<reference key="1">
    <citation type="submission" date="2007-01" db="EMBL/GenBank/DDBJ databases">
        <title>The Genome Sequence of Puccinia graminis f. sp. tritici Strain CRL 75-36-700-3.</title>
        <authorList>
            <consortium name="The Broad Institute Genome Sequencing Platform"/>
            <person name="Birren B."/>
            <person name="Lander E."/>
            <person name="Galagan J."/>
            <person name="Nusbaum C."/>
            <person name="Devon K."/>
            <person name="Cuomo C."/>
            <person name="Jaffe D."/>
            <person name="Butler J."/>
            <person name="Alvarez P."/>
            <person name="Gnerre S."/>
            <person name="Grabherr M."/>
            <person name="Mauceli E."/>
            <person name="Brockman W."/>
            <person name="Young S."/>
            <person name="LaButti K."/>
            <person name="Sykes S."/>
            <person name="DeCaprio D."/>
            <person name="Crawford M."/>
            <person name="Koehrsen M."/>
            <person name="Engels R."/>
            <person name="Montgomery P."/>
            <person name="Pearson M."/>
            <person name="Howarth C."/>
            <person name="Larson L."/>
            <person name="White J."/>
            <person name="Zeng Q."/>
            <person name="Kodira C."/>
            <person name="Yandava C."/>
            <person name="Alvarado L."/>
            <person name="O'Leary S."/>
            <person name="Szabo L."/>
            <person name="Dean R."/>
            <person name="Schein J."/>
        </authorList>
    </citation>
    <scope>NUCLEOTIDE SEQUENCE</scope>
    <source>
        <strain>CRL 75-36-700-3</strain>
    </source>
</reference>
<evidence type="ECO:0000313" key="8">
    <source>
        <dbReference type="EMBL" id="EFP81151.2"/>
    </source>
</evidence>
<dbReference type="GO" id="GO:0016787">
    <property type="term" value="F:hydrolase activity"/>
    <property type="evidence" value="ECO:0007669"/>
    <property type="project" value="UniProtKB-KW"/>
</dbReference>
<feature type="compositionally biased region" description="Polar residues" evidence="6">
    <location>
        <begin position="1"/>
        <end position="17"/>
    </location>
</feature>
<feature type="region of interest" description="Disordered" evidence="6">
    <location>
        <begin position="1"/>
        <end position="47"/>
    </location>
</feature>
<feature type="compositionally biased region" description="Polar residues" evidence="6">
    <location>
        <begin position="394"/>
        <end position="415"/>
    </location>
</feature>
<feature type="compositionally biased region" description="Basic and acidic residues" evidence="6">
    <location>
        <begin position="365"/>
        <end position="382"/>
    </location>
</feature>
<feature type="compositionally biased region" description="Basic and acidic residues" evidence="6">
    <location>
        <begin position="166"/>
        <end position="181"/>
    </location>
</feature>
<dbReference type="KEGG" id="pgr:PGTG_07403"/>
<evidence type="ECO:0000256" key="1">
    <source>
        <dbReference type="ARBA" id="ARBA00004123"/>
    </source>
</evidence>
<name>E3K9U3_PUCGT</name>
<evidence type="ECO:0000259" key="7">
    <source>
        <dbReference type="PROSITE" id="PS51192"/>
    </source>
</evidence>
<evidence type="ECO:0000256" key="6">
    <source>
        <dbReference type="SAM" id="MobiDB-lite"/>
    </source>
</evidence>
<dbReference type="GO" id="GO:0005524">
    <property type="term" value="F:ATP binding"/>
    <property type="evidence" value="ECO:0007669"/>
    <property type="project" value="InterPro"/>
</dbReference>
<dbReference type="STRING" id="418459.E3K9U3"/>
<dbReference type="EMBL" id="DS178277">
    <property type="protein sequence ID" value="EFP81151.2"/>
    <property type="molecule type" value="Genomic_DNA"/>
</dbReference>
<proteinExistence type="predicted"/>
<dbReference type="FunFam" id="3.40.50.10810:FF:000019">
    <property type="entry name" value="DNA excision repair protein ERCC-6-like 2 isoform X1"/>
    <property type="match status" value="1"/>
</dbReference>
<dbReference type="InterPro" id="IPR000330">
    <property type="entry name" value="SNF2_N"/>
</dbReference>
<feature type="compositionally biased region" description="Basic and acidic residues" evidence="6">
    <location>
        <begin position="245"/>
        <end position="259"/>
    </location>
</feature>
<dbReference type="AlphaFoldDB" id="E3K9U3"/>
<dbReference type="Proteomes" id="UP000008783">
    <property type="component" value="Unassembled WGS sequence"/>
</dbReference>
<dbReference type="VEuPathDB" id="FungiDB:PGTG_07403"/>
<dbReference type="InterPro" id="IPR050496">
    <property type="entry name" value="SNF2_RAD54_helicase_repair"/>
</dbReference>
<evidence type="ECO:0000313" key="9">
    <source>
        <dbReference type="Proteomes" id="UP000008783"/>
    </source>
</evidence>
<gene>
    <name evidence="8" type="ORF">PGTG_07403</name>
</gene>
<dbReference type="InterPro" id="IPR038718">
    <property type="entry name" value="SNF2-like_sf"/>
</dbReference>
<dbReference type="RefSeq" id="XP_003325570.2">
    <property type="nucleotide sequence ID" value="XM_003325522.2"/>
</dbReference>
<keyword evidence="9" id="KW-1185">Reference proteome</keyword>
<feature type="region of interest" description="Disordered" evidence="6">
    <location>
        <begin position="138"/>
        <end position="454"/>
    </location>
</feature>
<feature type="compositionally biased region" description="Polar residues" evidence="6">
    <location>
        <begin position="338"/>
        <end position="349"/>
    </location>
</feature>
<dbReference type="Pfam" id="PF00176">
    <property type="entry name" value="SNF2-rel_dom"/>
    <property type="match status" value="1"/>
</dbReference>
<dbReference type="InterPro" id="IPR027417">
    <property type="entry name" value="P-loop_NTPase"/>
</dbReference>
<feature type="compositionally biased region" description="Low complexity" evidence="6">
    <location>
        <begin position="416"/>
        <end position="429"/>
    </location>
</feature>
<feature type="compositionally biased region" description="Polar residues" evidence="6">
    <location>
        <begin position="148"/>
        <end position="162"/>
    </location>
</feature>